<proteinExistence type="predicted"/>
<feature type="region of interest" description="Disordered" evidence="1">
    <location>
        <begin position="179"/>
        <end position="200"/>
    </location>
</feature>
<keyword evidence="3" id="KW-1185">Reference proteome</keyword>
<reference evidence="2 3" key="1">
    <citation type="journal article" date="2024" name="bioRxiv">
        <title>A reference genome for Trichogramma kaykai: A tiny desert-dwelling parasitoid wasp with competing sex-ratio distorters.</title>
        <authorList>
            <person name="Culotta J."/>
            <person name="Lindsey A.R."/>
        </authorList>
    </citation>
    <scope>NUCLEOTIDE SEQUENCE [LARGE SCALE GENOMIC DNA]</scope>
    <source>
        <strain evidence="2 3">KSX58</strain>
    </source>
</reference>
<dbReference type="AlphaFoldDB" id="A0ABD2VS55"/>
<evidence type="ECO:0000313" key="3">
    <source>
        <dbReference type="Proteomes" id="UP001627154"/>
    </source>
</evidence>
<organism evidence="2 3">
    <name type="scientific">Trichogramma kaykai</name>
    <dbReference type="NCBI Taxonomy" id="54128"/>
    <lineage>
        <taxon>Eukaryota</taxon>
        <taxon>Metazoa</taxon>
        <taxon>Ecdysozoa</taxon>
        <taxon>Arthropoda</taxon>
        <taxon>Hexapoda</taxon>
        <taxon>Insecta</taxon>
        <taxon>Pterygota</taxon>
        <taxon>Neoptera</taxon>
        <taxon>Endopterygota</taxon>
        <taxon>Hymenoptera</taxon>
        <taxon>Apocrita</taxon>
        <taxon>Proctotrupomorpha</taxon>
        <taxon>Chalcidoidea</taxon>
        <taxon>Trichogrammatidae</taxon>
        <taxon>Trichogramma</taxon>
    </lineage>
</organism>
<sequence>MIHSLSLRLIGDVLNIHDYKVNLFSKWMLKTIIQKSIQFSNDLTEQGYLIFMFWIYEEFSYLQNNLDMTRRQFFELMNKIFMQAAIDINNGKLLNKNLQLEEFFENGETEKFVEESTDIKFQDISHEIVLHAIVDATYEIFGNDTDYSLIQMALLKQQQSYDYIIPYYSFQKPKKLGSQKKVDNKLKNTEKRTSSMNKGNSFMEQEEFIQPLTKAMDGSQEI</sequence>
<feature type="compositionally biased region" description="Basic and acidic residues" evidence="1">
    <location>
        <begin position="180"/>
        <end position="193"/>
    </location>
</feature>
<evidence type="ECO:0000256" key="1">
    <source>
        <dbReference type="SAM" id="MobiDB-lite"/>
    </source>
</evidence>
<dbReference type="Proteomes" id="UP001627154">
    <property type="component" value="Unassembled WGS sequence"/>
</dbReference>
<protein>
    <submittedName>
        <fullName evidence="2">Uncharacterized protein</fullName>
    </submittedName>
</protein>
<evidence type="ECO:0000313" key="2">
    <source>
        <dbReference type="EMBL" id="KAL3383400.1"/>
    </source>
</evidence>
<accession>A0ABD2VS55</accession>
<comment type="caution">
    <text evidence="2">The sequence shown here is derived from an EMBL/GenBank/DDBJ whole genome shotgun (WGS) entry which is preliminary data.</text>
</comment>
<dbReference type="EMBL" id="JBJJXI010000197">
    <property type="protein sequence ID" value="KAL3383400.1"/>
    <property type="molecule type" value="Genomic_DNA"/>
</dbReference>
<name>A0ABD2VS55_9HYME</name>
<gene>
    <name evidence="2" type="ORF">TKK_020671</name>
</gene>